<dbReference type="RefSeq" id="WP_289363209.1">
    <property type="nucleotide sequence ID" value="NZ_JAUCBP010000001.1"/>
</dbReference>
<evidence type="ECO:0000313" key="2">
    <source>
        <dbReference type="EMBL" id="MDM7859283.1"/>
    </source>
</evidence>
<sequence length="252" mass="29521">MSNHTCLVINLARSPERMALMNQQLEALAIPFERIDAVDGQQLSEVQVGEVYDGEHLDAYYKKLTRGEIACYLSHRKAWQYIVENQLDFAVIVEDDVELKANFPEVIQAVSQFPADWDYVKLAEHKRKRRVVYAEKMPRYERVIYNKLPARTCAQAVSLQGAKKLLANTQCFHRPIDVDLQYWWEKQLDVFGLVPYAAVPRSDQVSVIDAQSSRNRAQRSQWQKLRNMWHFFWQNRYHTKHKIAALIAANKR</sequence>
<protein>
    <submittedName>
        <fullName evidence="2">Glycosyltransferase family 25 protein</fullName>
    </submittedName>
</protein>
<dbReference type="InterPro" id="IPR002654">
    <property type="entry name" value="Glyco_trans_25"/>
</dbReference>
<proteinExistence type="predicted"/>
<reference evidence="2 3" key="1">
    <citation type="submission" date="2023-06" db="EMBL/GenBank/DDBJ databases">
        <title>Alteromonas sp. ASW11-36 isolated from intertidal sand.</title>
        <authorList>
            <person name="Li Y."/>
        </authorList>
    </citation>
    <scope>NUCLEOTIDE SEQUENCE [LARGE SCALE GENOMIC DNA]</scope>
    <source>
        <strain evidence="2 3">ASW11-36</strain>
    </source>
</reference>
<evidence type="ECO:0000313" key="3">
    <source>
        <dbReference type="Proteomes" id="UP001234343"/>
    </source>
</evidence>
<dbReference type="CDD" id="cd06532">
    <property type="entry name" value="Glyco_transf_25"/>
    <property type="match status" value="1"/>
</dbReference>
<name>A0ABT7SSW3_9ALTE</name>
<evidence type="ECO:0000259" key="1">
    <source>
        <dbReference type="Pfam" id="PF01755"/>
    </source>
</evidence>
<accession>A0ABT7SSW3</accession>
<gene>
    <name evidence="2" type="ORF">QTP81_01520</name>
</gene>
<keyword evidence="3" id="KW-1185">Reference proteome</keyword>
<comment type="caution">
    <text evidence="2">The sequence shown here is derived from an EMBL/GenBank/DDBJ whole genome shotgun (WGS) entry which is preliminary data.</text>
</comment>
<feature type="domain" description="Glycosyl transferase family 25" evidence="1">
    <location>
        <begin position="5"/>
        <end position="177"/>
    </location>
</feature>
<dbReference type="EMBL" id="JAUCBP010000001">
    <property type="protein sequence ID" value="MDM7859283.1"/>
    <property type="molecule type" value="Genomic_DNA"/>
</dbReference>
<dbReference type="Pfam" id="PF01755">
    <property type="entry name" value="Glyco_transf_25"/>
    <property type="match status" value="1"/>
</dbReference>
<dbReference type="Proteomes" id="UP001234343">
    <property type="component" value="Unassembled WGS sequence"/>
</dbReference>
<organism evidence="2 3">
    <name type="scientific">Alteromonas arenosi</name>
    <dbReference type="NCBI Taxonomy" id="3055817"/>
    <lineage>
        <taxon>Bacteria</taxon>
        <taxon>Pseudomonadati</taxon>
        <taxon>Pseudomonadota</taxon>
        <taxon>Gammaproteobacteria</taxon>
        <taxon>Alteromonadales</taxon>
        <taxon>Alteromonadaceae</taxon>
        <taxon>Alteromonas/Salinimonas group</taxon>
        <taxon>Alteromonas</taxon>
    </lineage>
</organism>